<gene>
    <name evidence="2" type="ORF">PROPJV5_1553</name>
</gene>
<protein>
    <submittedName>
        <fullName evidence="2">Pyridoxamine 5'-phosphate oxidase</fullName>
        <ecNumber evidence="2">1.-.-.-</ecNumber>
    </submittedName>
</protein>
<dbReference type="InterPro" id="IPR024747">
    <property type="entry name" value="Pyridox_Oxase-rel"/>
</dbReference>
<dbReference type="GO" id="GO:0016491">
    <property type="term" value="F:oxidoreductase activity"/>
    <property type="evidence" value="ECO:0007669"/>
    <property type="project" value="UniProtKB-KW"/>
</dbReference>
<keyword evidence="3" id="KW-1185">Reference proteome</keyword>
<evidence type="ECO:0000313" key="3">
    <source>
        <dbReference type="Proteomes" id="UP000265962"/>
    </source>
</evidence>
<dbReference type="OrthoDB" id="116031at2"/>
<dbReference type="EC" id="1.-.-.-" evidence="2"/>
<feature type="region of interest" description="Disordered" evidence="1">
    <location>
        <begin position="191"/>
        <end position="214"/>
    </location>
</feature>
<accession>A0A375I491</accession>
<dbReference type="PANTHER" id="PTHR34071:SF2">
    <property type="entry name" value="FLAVIN-NUCLEOTIDE-BINDING PROTEIN"/>
    <property type="match status" value="1"/>
</dbReference>
<evidence type="ECO:0000256" key="1">
    <source>
        <dbReference type="SAM" id="MobiDB-lite"/>
    </source>
</evidence>
<dbReference type="SUPFAM" id="SSF50475">
    <property type="entry name" value="FMN-binding split barrel"/>
    <property type="match status" value="1"/>
</dbReference>
<dbReference type="Proteomes" id="UP000265962">
    <property type="component" value="Unassembled WGS sequence"/>
</dbReference>
<name>A0A375I491_9ACTN</name>
<reference evidence="3" key="1">
    <citation type="submission" date="2018-02" db="EMBL/GenBank/DDBJ databases">
        <authorList>
            <person name="Hornung B."/>
        </authorList>
    </citation>
    <scope>NUCLEOTIDE SEQUENCE [LARGE SCALE GENOMIC DNA]</scope>
</reference>
<keyword evidence="2" id="KW-0560">Oxidoreductase</keyword>
<sequence length="214" mass="23055">MEHRIHRYREREHHDRGELYELLDGEQFAVLSTVSDEGEPWAVPISYGRLGDRIVLHGSTGAGLLRAAAAGAPVVLTVVHVDALVVGDRGNGTSSNYRSATIRGRLQRLEGPEKVEALNALLDSYLPGRSGEVPQHTNKELAATMVCTLDIGEDNWLYKTRTGMPSAPDGEAAGWAGVIPLETRFGEPVPAPWAKGDMPASVRAVRPQDGGDEG</sequence>
<proteinExistence type="predicted"/>
<organism evidence="2 3">
    <name type="scientific">Propionibacterium ruminifibrarum</name>
    <dbReference type="NCBI Taxonomy" id="1962131"/>
    <lineage>
        <taxon>Bacteria</taxon>
        <taxon>Bacillati</taxon>
        <taxon>Actinomycetota</taxon>
        <taxon>Actinomycetes</taxon>
        <taxon>Propionibacteriales</taxon>
        <taxon>Propionibacteriaceae</taxon>
        <taxon>Propionibacterium</taxon>
    </lineage>
</organism>
<dbReference type="PANTHER" id="PTHR34071">
    <property type="entry name" value="5-NITROIMIDAZOLE ANTIBIOTICS RESISTANCE PROTEIN, NIMA-FAMILY-RELATED PROTEIN-RELATED"/>
    <property type="match status" value="1"/>
</dbReference>
<dbReference type="AlphaFoldDB" id="A0A375I491"/>
<dbReference type="Pfam" id="PF12900">
    <property type="entry name" value="Pyridox_ox_2"/>
    <property type="match status" value="1"/>
</dbReference>
<dbReference type="EMBL" id="OMOH01000005">
    <property type="protein sequence ID" value="SPF68571.1"/>
    <property type="molecule type" value="Genomic_DNA"/>
</dbReference>
<evidence type="ECO:0000313" key="2">
    <source>
        <dbReference type="EMBL" id="SPF68571.1"/>
    </source>
</evidence>
<dbReference type="Gene3D" id="2.30.110.10">
    <property type="entry name" value="Electron Transport, Fmn-binding Protein, Chain A"/>
    <property type="match status" value="1"/>
</dbReference>
<dbReference type="InterPro" id="IPR012349">
    <property type="entry name" value="Split_barrel_FMN-bd"/>
</dbReference>
<dbReference type="RefSeq" id="WP_119715722.1">
    <property type="nucleotide sequence ID" value="NZ_OMOH01000005.1"/>
</dbReference>